<evidence type="ECO:0000313" key="2">
    <source>
        <dbReference type="EMBL" id="KAL1526420.1"/>
    </source>
</evidence>
<sequence>MARLVTHHDPYHVHKTLGLAALLHFLLRIACFFWTGSAFATGEPLWLTSAGVLLHGVLSFSSLLLPLPTKRNFSAPMIWPEFRLHSIIFASRHVLCTLLTLNHAWPTNLYAHALAKLTVVIGTVKAAEYVTERFGDKANRTTNSMPYPASISQEEQLAIKREYARAQFGATVGACLPDPTIAFLPLLPIQIAPFLMTLVRKGKIGAISYHAVYVFSLWIVWVALALILWRRQENDTTFFLFASAVAPIKLRLDYGWNKTFIWCLHNFLAFIVFPLFLARPLSKLEPYANWGSLAIVIKAACQVQVYSTVWTHWLAPTKADAEGKDSECNGSRHHGWGRVLLRFTASSSTSRFRRG</sequence>
<feature type="transmembrane region" description="Helical" evidence="1">
    <location>
        <begin position="46"/>
        <end position="67"/>
    </location>
</feature>
<feature type="transmembrane region" description="Helical" evidence="1">
    <location>
        <begin position="211"/>
        <end position="229"/>
    </location>
</feature>
<keyword evidence="1" id="KW-1133">Transmembrane helix</keyword>
<dbReference type="Proteomes" id="UP001515480">
    <property type="component" value="Unassembled WGS sequence"/>
</dbReference>
<feature type="transmembrane region" description="Helical" evidence="1">
    <location>
        <begin position="181"/>
        <end position="199"/>
    </location>
</feature>
<keyword evidence="1" id="KW-0812">Transmembrane</keyword>
<proteinExistence type="predicted"/>
<feature type="transmembrane region" description="Helical" evidence="1">
    <location>
        <begin position="21"/>
        <end position="40"/>
    </location>
</feature>
<feature type="transmembrane region" description="Helical" evidence="1">
    <location>
        <begin position="259"/>
        <end position="278"/>
    </location>
</feature>
<evidence type="ECO:0000256" key="1">
    <source>
        <dbReference type="SAM" id="Phobius"/>
    </source>
</evidence>
<keyword evidence="1" id="KW-0472">Membrane</keyword>
<evidence type="ECO:0008006" key="4">
    <source>
        <dbReference type="Google" id="ProtNLM"/>
    </source>
</evidence>
<keyword evidence="3" id="KW-1185">Reference proteome</keyword>
<comment type="caution">
    <text evidence="2">The sequence shown here is derived from an EMBL/GenBank/DDBJ whole genome shotgun (WGS) entry which is preliminary data.</text>
</comment>
<dbReference type="AlphaFoldDB" id="A0AB34K0G8"/>
<organism evidence="2 3">
    <name type="scientific">Prymnesium parvum</name>
    <name type="common">Toxic golden alga</name>
    <dbReference type="NCBI Taxonomy" id="97485"/>
    <lineage>
        <taxon>Eukaryota</taxon>
        <taxon>Haptista</taxon>
        <taxon>Haptophyta</taxon>
        <taxon>Prymnesiophyceae</taxon>
        <taxon>Prymnesiales</taxon>
        <taxon>Prymnesiaceae</taxon>
        <taxon>Prymnesium</taxon>
    </lineage>
</organism>
<reference evidence="2 3" key="1">
    <citation type="journal article" date="2024" name="Science">
        <title>Giant polyketide synthase enzymes in the biosynthesis of giant marine polyether toxins.</title>
        <authorList>
            <person name="Fallon T.R."/>
            <person name="Shende V.V."/>
            <person name="Wierzbicki I.H."/>
            <person name="Pendleton A.L."/>
            <person name="Watervoot N.F."/>
            <person name="Auber R.P."/>
            <person name="Gonzalez D.J."/>
            <person name="Wisecaver J.H."/>
            <person name="Moore B.S."/>
        </authorList>
    </citation>
    <scope>NUCLEOTIDE SEQUENCE [LARGE SCALE GENOMIC DNA]</scope>
    <source>
        <strain evidence="2 3">12B1</strain>
    </source>
</reference>
<protein>
    <recommendedName>
        <fullName evidence="4">Glycerophosphocholine acyltransferase 1</fullName>
    </recommendedName>
</protein>
<gene>
    <name evidence="2" type="ORF">AB1Y20_015132</name>
</gene>
<accession>A0AB34K0G8</accession>
<name>A0AB34K0G8_PRYPA</name>
<dbReference type="EMBL" id="JBGBPQ010000003">
    <property type="protein sequence ID" value="KAL1526420.1"/>
    <property type="molecule type" value="Genomic_DNA"/>
</dbReference>
<evidence type="ECO:0000313" key="3">
    <source>
        <dbReference type="Proteomes" id="UP001515480"/>
    </source>
</evidence>